<evidence type="ECO:0000256" key="10">
    <source>
        <dbReference type="ARBA" id="ARBA00023319"/>
    </source>
</evidence>
<dbReference type="SMART" id="SM00408">
    <property type="entry name" value="IGc2"/>
    <property type="match status" value="1"/>
</dbReference>
<proteinExistence type="predicted"/>
<sequence length="163" mass="18422">MRIPTFLRNEQVMSLKLFSISLVEAEVSCAVGTDCLLPCRFVFASSVSIHWRKTLGEIQVHSYYDAQDQLLLQHPDYTDRTDLRGVIREGNATLRIKNVKVQDEGRYVCFTSTSSDSSISFVNLHVFERGVLYWSAPPPPSSSSCSFLLQSFTISRLSLTCFL</sequence>
<dbReference type="Gene3D" id="2.60.40.10">
    <property type="entry name" value="Immunoglobulins"/>
    <property type="match status" value="1"/>
</dbReference>
<evidence type="ECO:0000256" key="6">
    <source>
        <dbReference type="ARBA" id="ARBA00023136"/>
    </source>
</evidence>
<feature type="domain" description="Ig-like" evidence="11">
    <location>
        <begin position="4"/>
        <end position="120"/>
    </location>
</feature>
<evidence type="ECO:0000256" key="1">
    <source>
        <dbReference type="ARBA" id="ARBA00004251"/>
    </source>
</evidence>
<evidence type="ECO:0000256" key="9">
    <source>
        <dbReference type="ARBA" id="ARBA00023180"/>
    </source>
</evidence>
<dbReference type="InterPro" id="IPR013106">
    <property type="entry name" value="Ig_V-set"/>
</dbReference>
<evidence type="ECO:0000256" key="4">
    <source>
        <dbReference type="ARBA" id="ARBA00022729"/>
    </source>
</evidence>
<evidence type="ECO:0000259" key="11">
    <source>
        <dbReference type="PROSITE" id="PS50835"/>
    </source>
</evidence>
<dbReference type="GO" id="GO:0042130">
    <property type="term" value="P:negative regulation of T cell proliferation"/>
    <property type="evidence" value="ECO:0007669"/>
    <property type="project" value="TreeGrafter"/>
</dbReference>
<dbReference type="AlphaFoldDB" id="A0A8C6SHW7"/>
<keyword evidence="5" id="KW-1133">Transmembrane helix</keyword>
<dbReference type="InterPro" id="IPR051713">
    <property type="entry name" value="T-cell_Activation_Regulation"/>
</dbReference>
<evidence type="ECO:0000256" key="2">
    <source>
        <dbReference type="ARBA" id="ARBA00022475"/>
    </source>
</evidence>
<keyword evidence="9" id="KW-0325">Glycoprotein</keyword>
<dbReference type="InterPro" id="IPR036179">
    <property type="entry name" value="Ig-like_dom_sf"/>
</dbReference>
<dbReference type="InterPro" id="IPR007110">
    <property type="entry name" value="Ig-like_dom"/>
</dbReference>
<evidence type="ECO:0000256" key="5">
    <source>
        <dbReference type="ARBA" id="ARBA00022989"/>
    </source>
</evidence>
<keyword evidence="8" id="KW-0675">Receptor</keyword>
<evidence type="ECO:0000256" key="8">
    <source>
        <dbReference type="ARBA" id="ARBA00023170"/>
    </source>
</evidence>
<dbReference type="SUPFAM" id="SSF48726">
    <property type="entry name" value="Immunoglobulin"/>
    <property type="match status" value="1"/>
</dbReference>
<dbReference type="Ensembl" id="ENSNMLT00000008107.1">
    <property type="protein sequence ID" value="ENSNMLP00000007116.1"/>
    <property type="gene ID" value="ENSNMLG00000005128.1"/>
</dbReference>
<dbReference type="InterPro" id="IPR003599">
    <property type="entry name" value="Ig_sub"/>
</dbReference>
<dbReference type="FunFam" id="2.60.40.10:FF:000142">
    <property type="entry name" value="V-set domain-containing T-cell activation inhibitor 1"/>
    <property type="match status" value="1"/>
</dbReference>
<organism evidence="12 13">
    <name type="scientific">Neogobius melanostomus</name>
    <name type="common">round goby</name>
    <dbReference type="NCBI Taxonomy" id="47308"/>
    <lineage>
        <taxon>Eukaryota</taxon>
        <taxon>Metazoa</taxon>
        <taxon>Chordata</taxon>
        <taxon>Craniata</taxon>
        <taxon>Vertebrata</taxon>
        <taxon>Euteleostomi</taxon>
        <taxon>Actinopterygii</taxon>
        <taxon>Neopterygii</taxon>
        <taxon>Teleostei</taxon>
        <taxon>Neoteleostei</taxon>
        <taxon>Acanthomorphata</taxon>
        <taxon>Gobiaria</taxon>
        <taxon>Gobiiformes</taxon>
        <taxon>Gobioidei</taxon>
        <taxon>Gobiidae</taxon>
        <taxon>Benthophilinae</taxon>
        <taxon>Neogobiini</taxon>
        <taxon>Neogobius</taxon>
    </lineage>
</organism>
<evidence type="ECO:0000256" key="7">
    <source>
        <dbReference type="ARBA" id="ARBA00023157"/>
    </source>
</evidence>
<keyword evidence="4" id="KW-0732">Signal</keyword>
<dbReference type="SMART" id="SM00409">
    <property type="entry name" value="IG"/>
    <property type="match status" value="1"/>
</dbReference>
<comment type="subcellular location">
    <subcellularLocation>
        <location evidence="1">Cell membrane</location>
        <topology evidence="1">Single-pass type I membrane protein</topology>
    </subcellularLocation>
</comment>
<evidence type="ECO:0000313" key="13">
    <source>
        <dbReference type="Proteomes" id="UP000694523"/>
    </source>
</evidence>
<dbReference type="GO" id="GO:0031295">
    <property type="term" value="P:T cell costimulation"/>
    <property type="evidence" value="ECO:0007669"/>
    <property type="project" value="TreeGrafter"/>
</dbReference>
<dbReference type="GO" id="GO:0009897">
    <property type="term" value="C:external side of plasma membrane"/>
    <property type="evidence" value="ECO:0007669"/>
    <property type="project" value="TreeGrafter"/>
</dbReference>
<dbReference type="PANTHER" id="PTHR25466:SF14">
    <property type="entry name" value="BUTYROPHILIN SUBFAMILY 2 MEMBER A2-LIKE-RELATED"/>
    <property type="match status" value="1"/>
</dbReference>
<dbReference type="InterPro" id="IPR013783">
    <property type="entry name" value="Ig-like_fold"/>
</dbReference>
<keyword evidence="13" id="KW-1185">Reference proteome</keyword>
<reference evidence="12" key="2">
    <citation type="submission" date="2025-09" db="UniProtKB">
        <authorList>
            <consortium name="Ensembl"/>
        </authorList>
    </citation>
    <scope>IDENTIFICATION</scope>
</reference>
<dbReference type="InterPro" id="IPR003598">
    <property type="entry name" value="Ig_sub2"/>
</dbReference>
<reference evidence="12" key="1">
    <citation type="submission" date="2025-08" db="UniProtKB">
        <authorList>
            <consortium name="Ensembl"/>
        </authorList>
    </citation>
    <scope>IDENTIFICATION</scope>
</reference>
<protein>
    <recommendedName>
        <fullName evidence="11">Ig-like domain-containing protein</fullName>
    </recommendedName>
</protein>
<keyword evidence="2" id="KW-1003">Cell membrane</keyword>
<evidence type="ECO:0000313" key="12">
    <source>
        <dbReference type="Ensembl" id="ENSNMLP00000007116.1"/>
    </source>
</evidence>
<keyword evidence="3" id="KW-0812">Transmembrane</keyword>
<keyword evidence="10" id="KW-0393">Immunoglobulin domain</keyword>
<dbReference type="GO" id="GO:0006955">
    <property type="term" value="P:immune response"/>
    <property type="evidence" value="ECO:0007669"/>
    <property type="project" value="TreeGrafter"/>
</dbReference>
<name>A0A8C6SHW7_9GOBI</name>
<accession>A0A8C6SHW7</accession>
<dbReference type="Proteomes" id="UP000694523">
    <property type="component" value="Unplaced"/>
</dbReference>
<dbReference type="GO" id="GO:0007166">
    <property type="term" value="P:cell surface receptor signaling pathway"/>
    <property type="evidence" value="ECO:0007669"/>
    <property type="project" value="TreeGrafter"/>
</dbReference>
<evidence type="ECO:0000256" key="3">
    <source>
        <dbReference type="ARBA" id="ARBA00022692"/>
    </source>
</evidence>
<dbReference type="GO" id="GO:0071222">
    <property type="term" value="P:cellular response to lipopolysaccharide"/>
    <property type="evidence" value="ECO:0007669"/>
    <property type="project" value="TreeGrafter"/>
</dbReference>
<dbReference type="GO" id="GO:0042102">
    <property type="term" value="P:positive regulation of T cell proliferation"/>
    <property type="evidence" value="ECO:0007669"/>
    <property type="project" value="TreeGrafter"/>
</dbReference>
<keyword evidence="7" id="KW-1015">Disulfide bond</keyword>
<dbReference type="PROSITE" id="PS50835">
    <property type="entry name" value="IG_LIKE"/>
    <property type="match status" value="1"/>
</dbReference>
<keyword evidence="6" id="KW-0472">Membrane</keyword>
<dbReference type="Pfam" id="PF07686">
    <property type="entry name" value="V-set"/>
    <property type="match status" value="1"/>
</dbReference>
<dbReference type="PANTHER" id="PTHR25466">
    <property type="entry name" value="T-LYMPHOCYTE ACTIVATION ANTIGEN"/>
    <property type="match status" value="1"/>
</dbReference>